<evidence type="ECO:0000256" key="4">
    <source>
        <dbReference type="ARBA" id="ARBA00022741"/>
    </source>
</evidence>
<keyword evidence="4" id="KW-0547">Nucleotide-binding</keyword>
<dbReference type="Pfam" id="PF01171">
    <property type="entry name" value="ATP_bind_3"/>
    <property type="match status" value="1"/>
</dbReference>
<keyword evidence="5" id="KW-0067">ATP-binding</keyword>
<comment type="catalytic activity">
    <reaction evidence="6">
        <text>cytidine(34) in tRNA(Ile2) + L-lysine + ATP = lysidine(34) in tRNA(Ile2) + AMP + diphosphate + H(+)</text>
        <dbReference type="Rhea" id="RHEA:43744"/>
        <dbReference type="Rhea" id="RHEA-COMP:10625"/>
        <dbReference type="Rhea" id="RHEA-COMP:10670"/>
        <dbReference type="ChEBI" id="CHEBI:15378"/>
        <dbReference type="ChEBI" id="CHEBI:30616"/>
        <dbReference type="ChEBI" id="CHEBI:32551"/>
        <dbReference type="ChEBI" id="CHEBI:33019"/>
        <dbReference type="ChEBI" id="CHEBI:82748"/>
        <dbReference type="ChEBI" id="CHEBI:83665"/>
        <dbReference type="ChEBI" id="CHEBI:456215"/>
        <dbReference type="EC" id="6.3.4.19"/>
    </reaction>
</comment>
<reference evidence="8" key="1">
    <citation type="submission" date="2013-12" db="EMBL/GenBank/DDBJ databases">
        <title>The Genome Sequence of Aphanomyces astaci APO3.</title>
        <authorList>
            <consortium name="The Broad Institute Genomics Platform"/>
            <person name="Russ C."/>
            <person name="Tyler B."/>
            <person name="van West P."/>
            <person name="Dieguez-Uribeondo J."/>
            <person name="Young S.K."/>
            <person name="Zeng Q."/>
            <person name="Gargeya S."/>
            <person name="Fitzgerald M."/>
            <person name="Abouelleil A."/>
            <person name="Alvarado L."/>
            <person name="Chapman S.B."/>
            <person name="Gainer-Dewar J."/>
            <person name="Goldberg J."/>
            <person name="Griggs A."/>
            <person name="Gujja S."/>
            <person name="Hansen M."/>
            <person name="Howarth C."/>
            <person name="Imamovic A."/>
            <person name="Ireland A."/>
            <person name="Larimer J."/>
            <person name="McCowan C."/>
            <person name="Murphy C."/>
            <person name="Pearson M."/>
            <person name="Poon T.W."/>
            <person name="Priest M."/>
            <person name="Roberts A."/>
            <person name="Saif S."/>
            <person name="Shea T."/>
            <person name="Sykes S."/>
            <person name="Wortman J."/>
            <person name="Nusbaum C."/>
            <person name="Birren B."/>
        </authorList>
    </citation>
    <scope>NUCLEOTIDE SEQUENCE [LARGE SCALE GENOMIC DNA]</scope>
    <source>
        <strain evidence="8">APO3</strain>
    </source>
</reference>
<feature type="domain" description="tRNA(Ile)-lysidine/2-thiocytidine synthase N-terminal" evidence="7">
    <location>
        <begin position="31"/>
        <end position="222"/>
    </location>
</feature>
<dbReference type="GO" id="GO:0032267">
    <property type="term" value="F:tRNA(Ile)-lysidine synthase activity"/>
    <property type="evidence" value="ECO:0007669"/>
    <property type="project" value="UniProtKB-EC"/>
</dbReference>
<dbReference type="EC" id="6.3.4.19" evidence="1"/>
<dbReference type="PANTHER" id="PTHR43033">
    <property type="entry name" value="TRNA(ILE)-LYSIDINE SYNTHASE-RELATED"/>
    <property type="match status" value="1"/>
</dbReference>
<dbReference type="InterPro" id="IPR014729">
    <property type="entry name" value="Rossmann-like_a/b/a_fold"/>
</dbReference>
<dbReference type="AlphaFoldDB" id="W4G992"/>
<dbReference type="GeneID" id="20812007"/>
<dbReference type="EMBL" id="KI913139">
    <property type="protein sequence ID" value="ETV75599.1"/>
    <property type="molecule type" value="Genomic_DNA"/>
</dbReference>
<keyword evidence="2" id="KW-0436">Ligase</keyword>
<gene>
    <name evidence="8" type="ORF">H257_10011</name>
</gene>
<organism evidence="8">
    <name type="scientific">Aphanomyces astaci</name>
    <name type="common">Crayfish plague agent</name>
    <dbReference type="NCBI Taxonomy" id="112090"/>
    <lineage>
        <taxon>Eukaryota</taxon>
        <taxon>Sar</taxon>
        <taxon>Stramenopiles</taxon>
        <taxon>Oomycota</taxon>
        <taxon>Saprolegniomycetes</taxon>
        <taxon>Saprolegniales</taxon>
        <taxon>Verrucalvaceae</taxon>
        <taxon>Aphanomyces</taxon>
    </lineage>
</organism>
<dbReference type="GO" id="GO:0005524">
    <property type="term" value="F:ATP binding"/>
    <property type="evidence" value="ECO:0007669"/>
    <property type="project" value="UniProtKB-KW"/>
</dbReference>
<name>W4G992_APHAT</name>
<evidence type="ECO:0000256" key="3">
    <source>
        <dbReference type="ARBA" id="ARBA00022694"/>
    </source>
</evidence>
<dbReference type="SUPFAM" id="SSF52402">
    <property type="entry name" value="Adenine nucleotide alpha hydrolases-like"/>
    <property type="match status" value="1"/>
</dbReference>
<evidence type="ECO:0000259" key="7">
    <source>
        <dbReference type="Pfam" id="PF01171"/>
    </source>
</evidence>
<keyword evidence="3" id="KW-0819">tRNA processing</keyword>
<dbReference type="InterPro" id="IPR012795">
    <property type="entry name" value="tRNA_Ile_lys_synt_N"/>
</dbReference>
<dbReference type="HAMAP" id="MF_01161">
    <property type="entry name" value="tRNA_Ile_lys_synt"/>
    <property type="match status" value="1"/>
</dbReference>
<sequence>MAGLSQVTAVTASAFRQLMESIPKTHRSGRVAIALSGGADSTALLMLLREYVVHPNQVLAVTVDHGLRPESADEARHVASFATKYNIPHQIHRLRWDDIPGKLPRSQLQIQARLRRYSILGDVCTREGIHGLYVGHHLGDQLETLLFRLGRGSGWSGLAGMPAWSLFPVPHPTFSRDLHVVRPLLAVNKAQLKATCNRFGQEWVEDPSNDSEDFDRIRIRKQVRALGALPGSDALEHGLALLQQHAREAHDDLQLAEQFLREKYVIVKSPVAVELLDSFLDDPLMFDELAIRVLTGIVRDVGGKAYPPRVSSVALLLASLQHKTLKRSTTLGGCLVRKKRGCVAFEPEVPQHTLHTTLP</sequence>
<proteinExistence type="inferred from homology"/>
<dbReference type="Gene3D" id="3.40.50.620">
    <property type="entry name" value="HUPs"/>
    <property type="match status" value="1"/>
</dbReference>
<dbReference type="OrthoDB" id="198857at2759"/>
<dbReference type="CDD" id="cd01992">
    <property type="entry name" value="TilS_N"/>
    <property type="match status" value="1"/>
</dbReference>
<accession>W4G992</accession>
<evidence type="ECO:0000313" key="8">
    <source>
        <dbReference type="EMBL" id="ETV75599.1"/>
    </source>
</evidence>
<dbReference type="InterPro" id="IPR012094">
    <property type="entry name" value="tRNA_Ile_lys_synt"/>
</dbReference>
<evidence type="ECO:0000256" key="2">
    <source>
        <dbReference type="ARBA" id="ARBA00022598"/>
    </source>
</evidence>
<dbReference type="PANTHER" id="PTHR43033:SF1">
    <property type="entry name" value="TRNA(ILE)-LYSIDINE SYNTHASE-RELATED"/>
    <property type="match status" value="1"/>
</dbReference>
<dbReference type="RefSeq" id="XP_009834730.1">
    <property type="nucleotide sequence ID" value="XM_009836428.1"/>
</dbReference>
<evidence type="ECO:0000256" key="6">
    <source>
        <dbReference type="ARBA" id="ARBA00048539"/>
    </source>
</evidence>
<dbReference type="VEuPathDB" id="FungiDB:H257_10011"/>
<evidence type="ECO:0000256" key="1">
    <source>
        <dbReference type="ARBA" id="ARBA00013267"/>
    </source>
</evidence>
<dbReference type="NCBIfam" id="TIGR02432">
    <property type="entry name" value="lysidine_TilS_N"/>
    <property type="match status" value="1"/>
</dbReference>
<protein>
    <recommendedName>
        <fullName evidence="1">tRNA(Ile)-lysidine synthetase</fullName>
        <ecNumber evidence="1">6.3.4.19</ecNumber>
    </recommendedName>
</protein>
<dbReference type="STRING" id="112090.W4G992"/>
<dbReference type="InterPro" id="IPR011063">
    <property type="entry name" value="TilS/TtcA_N"/>
</dbReference>
<dbReference type="GO" id="GO:0008033">
    <property type="term" value="P:tRNA processing"/>
    <property type="evidence" value="ECO:0007669"/>
    <property type="project" value="UniProtKB-KW"/>
</dbReference>
<evidence type="ECO:0000256" key="5">
    <source>
        <dbReference type="ARBA" id="ARBA00022840"/>
    </source>
</evidence>